<proteinExistence type="predicted"/>
<evidence type="ECO:0000313" key="2">
    <source>
        <dbReference type="EMBL" id="GIO32348.1"/>
    </source>
</evidence>
<organism evidence="2 3">
    <name type="scientific">Paenibacillus albilobatus</name>
    <dbReference type="NCBI Taxonomy" id="2716884"/>
    <lineage>
        <taxon>Bacteria</taxon>
        <taxon>Bacillati</taxon>
        <taxon>Bacillota</taxon>
        <taxon>Bacilli</taxon>
        <taxon>Bacillales</taxon>
        <taxon>Paenibacillaceae</taxon>
        <taxon>Paenibacillus</taxon>
    </lineage>
</organism>
<keyword evidence="1" id="KW-0472">Membrane</keyword>
<protein>
    <recommendedName>
        <fullName evidence="4">DUF4179 domain-containing protein</fullName>
    </recommendedName>
</protein>
<feature type="transmembrane region" description="Helical" evidence="1">
    <location>
        <begin position="47"/>
        <end position="68"/>
    </location>
</feature>
<gene>
    <name evidence="2" type="ORF">J2TS6_34890</name>
</gene>
<dbReference type="Proteomes" id="UP000679779">
    <property type="component" value="Unassembled WGS sequence"/>
</dbReference>
<keyword evidence="1" id="KW-0812">Transmembrane</keyword>
<dbReference type="AlphaFoldDB" id="A0A919XJ53"/>
<keyword evidence="1" id="KW-1133">Transmembrane helix</keyword>
<dbReference type="RefSeq" id="WP_212958049.1">
    <property type="nucleotide sequence ID" value="NZ_BORQ01000004.1"/>
</dbReference>
<name>A0A919XJ53_9BACL</name>
<evidence type="ECO:0000256" key="1">
    <source>
        <dbReference type="SAM" id="Phobius"/>
    </source>
</evidence>
<sequence length="462" mass="52442">MANEERLLEQYFEPAHIAERRISEERLESAVRSGMLRGGRAKTRRRIGRTAMSCAAALLLIVAAAVYVPDMRFGGGLKEMQTAADQRIPSYVEWEVGKRGMLREALDQGKYQAVGVTASYEGFHVTVDGMMTDRKHVVLFYTSQSDNGDRIKPVNPGLYTTVYDKLPYKQFVRDTNERTGYYDNGSYHDMLIFDLTGGGKLPDEFYFSGEWDNGELPATRKFLEVKIPVDAAKLAVLERTVPVNHVFDFEGIKIKLENMVQVPERINLSLASDASGMQKFARFLDWELRTKNDRGNVLPLAMAVETEPGKRTFGFYAPDYVKGDPLELRGSWIETAFQGERKLVIDTNQFKLIQAPDDRLKLASIETSSERIRITSGFQSVDSRIGQFLKIKPEFTDGKGNKHVLMNNSEVIHEGWKQNADSGLDEYYFDIAGKSYPQPLTFEVEQYPGRLIKKPFSFTIQK</sequence>
<accession>A0A919XJ53</accession>
<evidence type="ECO:0008006" key="4">
    <source>
        <dbReference type="Google" id="ProtNLM"/>
    </source>
</evidence>
<keyword evidence="3" id="KW-1185">Reference proteome</keyword>
<dbReference type="EMBL" id="BORQ01000004">
    <property type="protein sequence ID" value="GIO32348.1"/>
    <property type="molecule type" value="Genomic_DNA"/>
</dbReference>
<reference evidence="2" key="1">
    <citation type="submission" date="2021-03" db="EMBL/GenBank/DDBJ databases">
        <title>Antimicrobial resistance genes in bacteria isolated from Japanese honey, and their potential for conferring macrolide and lincosamide resistance in the American foulbrood pathogen Paenibacillus larvae.</title>
        <authorList>
            <person name="Okamoto M."/>
            <person name="Kumagai M."/>
            <person name="Kanamori H."/>
            <person name="Takamatsu D."/>
        </authorList>
    </citation>
    <scope>NUCLEOTIDE SEQUENCE</scope>
    <source>
        <strain evidence="2">J2TS6</strain>
    </source>
</reference>
<evidence type="ECO:0000313" key="3">
    <source>
        <dbReference type="Proteomes" id="UP000679779"/>
    </source>
</evidence>
<comment type="caution">
    <text evidence="2">The sequence shown here is derived from an EMBL/GenBank/DDBJ whole genome shotgun (WGS) entry which is preliminary data.</text>
</comment>